<dbReference type="Proteomes" id="UP000664477">
    <property type="component" value="Unassembled WGS sequence"/>
</dbReference>
<gene>
    <name evidence="2" type="ORF">J4727_05580</name>
</gene>
<sequence length="98" mass="11237">MHIAPYGSRWLLRLFLIDSFSLMAAIITEIFAHSRLTARNTHFSVPNSANAVLIRRISSNVKNSWRPRACSHRVEQYVQRKLQTSVIEAEDNKISGQN</sequence>
<dbReference type="AlphaFoldDB" id="A0A939SQM1"/>
<keyword evidence="1" id="KW-0472">Membrane</keyword>
<evidence type="ECO:0000313" key="3">
    <source>
        <dbReference type="Proteomes" id="UP000664477"/>
    </source>
</evidence>
<keyword evidence="1" id="KW-0812">Transmembrane</keyword>
<name>A0A939SQM1_PRORE</name>
<protein>
    <submittedName>
        <fullName evidence="2">Uncharacterized protein</fullName>
    </submittedName>
</protein>
<organism evidence="2 3">
    <name type="scientific">Providencia rettgeri</name>
    <dbReference type="NCBI Taxonomy" id="587"/>
    <lineage>
        <taxon>Bacteria</taxon>
        <taxon>Pseudomonadati</taxon>
        <taxon>Pseudomonadota</taxon>
        <taxon>Gammaproteobacteria</taxon>
        <taxon>Enterobacterales</taxon>
        <taxon>Morganellaceae</taxon>
        <taxon>Providencia</taxon>
    </lineage>
</organism>
<keyword evidence="1" id="KW-1133">Transmembrane helix</keyword>
<reference evidence="2" key="1">
    <citation type="submission" date="2021-03" db="EMBL/GenBank/DDBJ databases">
        <title>Molecular epidemiology and mechanisms of colistin and carbapenem resistance in Enterobacteriaceae from clinical isolates, the environment and porcine samples in Pretoria, South Africa.</title>
        <authorList>
            <person name="Bogoshi D."/>
            <person name="Mbelle N.M."/>
            <person name="Naidoo V."/>
            <person name="Osei Sekyere J."/>
        </authorList>
    </citation>
    <scope>NUCLEOTIDE SEQUENCE</scope>
    <source>
        <strain evidence="2">C052</strain>
    </source>
</reference>
<dbReference type="EMBL" id="JAGETQ010000019">
    <property type="protein sequence ID" value="MBO1916015.1"/>
    <property type="molecule type" value="Genomic_DNA"/>
</dbReference>
<comment type="caution">
    <text evidence="2">The sequence shown here is derived from an EMBL/GenBank/DDBJ whole genome shotgun (WGS) entry which is preliminary data.</text>
</comment>
<evidence type="ECO:0000256" key="1">
    <source>
        <dbReference type="SAM" id="Phobius"/>
    </source>
</evidence>
<proteinExistence type="predicted"/>
<accession>A0A939SQM1</accession>
<feature type="transmembrane region" description="Helical" evidence="1">
    <location>
        <begin position="12"/>
        <end position="32"/>
    </location>
</feature>
<evidence type="ECO:0000313" key="2">
    <source>
        <dbReference type="EMBL" id="MBO1916015.1"/>
    </source>
</evidence>